<evidence type="ECO:0000313" key="4">
    <source>
        <dbReference type="Proteomes" id="UP001208186"/>
    </source>
</evidence>
<evidence type="ECO:0000313" key="3">
    <source>
        <dbReference type="EMBL" id="MCU4725520.1"/>
    </source>
</evidence>
<keyword evidence="1" id="KW-0812">Transmembrane</keyword>
<evidence type="ECO:0000313" key="2">
    <source>
        <dbReference type="EMBL" id="MCU4716875.1"/>
    </source>
</evidence>
<dbReference type="EMBL" id="JAOPKC010000001">
    <property type="protein sequence ID" value="MCU4716875.1"/>
    <property type="molecule type" value="Genomic_DNA"/>
</dbReference>
<sequence length="166" mass="18266">MDEEHWAQVLDEVYTLGGSAEYPSEETEGELDSDIDLSQRLDLDVDAVQDAVETLCERRLATENTLGLGDNETHRYSVTLKSDGFQLGHDRDQAQRDRASNRAVTLLTFVLAIVGMSQATALTAQVSGTVTGLMALIVWVGALLILFFTYLGLLKAGNLDFRDLEK</sequence>
<keyword evidence="1" id="KW-0472">Membrane</keyword>
<keyword evidence="1" id="KW-1133">Transmembrane helix</keyword>
<dbReference type="RefSeq" id="WP_315907636.1">
    <property type="nucleotide sequence ID" value="NZ_JAOPKC010000001.1"/>
</dbReference>
<reference evidence="3" key="1">
    <citation type="submission" date="2023-02" db="EMBL/GenBank/DDBJ databases">
        <title>Enrichment on poylsaccharides allowed isolation of novel metabolic and taxonomic groups of Haloarchaea.</title>
        <authorList>
            <person name="Sorokin D.Y."/>
            <person name="Elcheninov A.G."/>
            <person name="Khizhniak T.V."/>
            <person name="Kolganova T.V."/>
            <person name="Kublanov I.V."/>
        </authorList>
    </citation>
    <scope>NUCLEOTIDE SEQUENCE</scope>
    <source>
        <strain evidence="2 4">HArc-curdl5-1</strain>
        <strain evidence="3">HArc-curdl7</strain>
    </source>
</reference>
<feature type="transmembrane region" description="Helical" evidence="1">
    <location>
        <begin position="130"/>
        <end position="153"/>
    </location>
</feature>
<accession>A0AAE3LE50</accession>
<gene>
    <name evidence="3" type="ORF">OB914_00825</name>
    <name evidence="2" type="ORF">OB916_02195</name>
</gene>
<comment type="caution">
    <text evidence="3">The sequence shown here is derived from an EMBL/GenBank/DDBJ whole genome shotgun (WGS) entry which is preliminary data.</text>
</comment>
<feature type="transmembrane region" description="Helical" evidence="1">
    <location>
        <begin position="103"/>
        <end position="124"/>
    </location>
</feature>
<organism evidence="3 5">
    <name type="scientific">Halapricum hydrolyticum</name>
    <dbReference type="NCBI Taxonomy" id="2979991"/>
    <lineage>
        <taxon>Archaea</taxon>
        <taxon>Methanobacteriati</taxon>
        <taxon>Methanobacteriota</taxon>
        <taxon>Stenosarchaea group</taxon>
        <taxon>Halobacteria</taxon>
        <taxon>Halobacteriales</taxon>
        <taxon>Haloarculaceae</taxon>
        <taxon>Halapricum</taxon>
    </lineage>
</organism>
<evidence type="ECO:0000313" key="5">
    <source>
        <dbReference type="Proteomes" id="UP001209746"/>
    </source>
</evidence>
<dbReference type="Proteomes" id="UP001209746">
    <property type="component" value="Unassembled WGS sequence"/>
</dbReference>
<protein>
    <submittedName>
        <fullName evidence="3">Uncharacterized protein</fullName>
    </submittedName>
</protein>
<proteinExistence type="predicted"/>
<dbReference type="Proteomes" id="UP001208186">
    <property type="component" value="Unassembled WGS sequence"/>
</dbReference>
<keyword evidence="4" id="KW-1185">Reference proteome</keyword>
<name>A0AAE3LE50_9EURY</name>
<dbReference type="AlphaFoldDB" id="A0AAE3LE50"/>
<evidence type="ECO:0000256" key="1">
    <source>
        <dbReference type="SAM" id="Phobius"/>
    </source>
</evidence>
<dbReference type="EMBL" id="JAOPKD010000001">
    <property type="protein sequence ID" value="MCU4725520.1"/>
    <property type="molecule type" value="Genomic_DNA"/>
</dbReference>